<dbReference type="PROSITE" id="PS51194">
    <property type="entry name" value="HELICASE_CTER"/>
    <property type="match status" value="1"/>
</dbReference>
<dbReference type="CDD" id="cd18793">
    <property type="entry name" value="SF2_C_SNF"/>
    <property type="match status" value="1"/>
</dbReference>
<protein>
    <submittedName>
        <fullName evidence="8">RNA polymerase-associated protein RapA</fullName>
        <ecNumber evidence="8">3.6.4.-</ecNumber>
    </submittedName>
</protein>
<evidence type="ECO:0000313" key="8">
    <source>
        <dbReference type="EMBL" id="PZD72917.1"/>
    </source>
</evidence>
<keyword evidence="4" id="KW-0067">ATP-binding</keyword>
<accession>A0A2W1JX39</accession>
<dbReference type="GO" id="GO:0016787">
    <property type="term" value="F:hydrolase activity"/>
    <property type="evidence" value="ECO:0007669"/>
    <property type="project" value="UniProtKB-KW"/>
</dbReference>
<sequence>MRTISIPEQGQLVDVRQSRFVVTDIKKMQLPALLATSGPQASQHLITLSSVEDDALGQELQVIWELEPGARVYEKAELPEPTGFDRPEWLDAFLDAVRWGAASVADVRNVQSPFRSGIDIEDYQLDPVVRAVQMPRVNLLIADDVGLGKTIEAGLVAQELMLRQRARRILIVCPSSLQVQWQEQMQSKFGLDFRIVNSELMKGLRRRRGIHVNPWGHFPRLITSVDFIKRDRPLRLFREILPAEGESLYPRRFDLMIVDEAHNVAPSGSGKYAIDSQRTAAIRLLEPHFEHKLFLTATPHNGYPESFTALLELLDAQRFARGVSPDPKQLQTVMIRRLKQELPPDDFGKPRFPERTLEAIAVNYTTEERQAHQWLKVYTELRRQGAKDNLTELYATEFVLKLLKKRLFSSPEAFRTTLLQHQKSLRGENSEKKRVAKPSAEILRRQLEQVDEAFADDAVYEEATDDAIATSTRLFHAVTVAEQQLLNQMQDWADQASRLPDAKAQELLDWIATVLRPEGKWGTERVIIFTEYRATQKWLFDLLASEGLASEEKLMTLYGGMDSKDREKVKAAFQANPAISPVRILLATDAASEGLDLQNHCSRLIHYEIPWNPNRMEQRNGRIDRHGQRASAVQIYHFVGRGFEQVALQATPGSKPGELEGDLEFLMRAALKVDTIREDLGKVGPVIASQVEEAMLGRRGALDTAIAEQEAQPLRRLMKFERSVRDRIEQLKEQLGETRRDLRLTPENITAVVKIGLELAGQPELLPTEVPGLGGEAYQLPALQGSWANCSEGLAHPHTEEIRPIVFDPDLARGRDGVVLVHLNHRLVQMCLRLLRAEVWSRQDSSKLYRVTVRPVPTATLDHPVVIAYGRLVVLGGDQQRLHEEIITAGGELKEGRFSRLNVGQIKAALDAAQQIRGREAVPERIETTLQEAWPGHQEALLRSLQVRMDDRTQGLQKKLAERCAKEVADMTAVLTELRQQIIRELDEPEVEQMELFSSVEKDQLERNLSSLRLRIEQIPQEIEQEADIIKARFAQPTPRLFPLAVAYLVPQKLIK</sequence>
<dbReference type="InterPro" id="IPR038718">
    <property type="entry name" value="SNF2-like_sf"/>
</dbReference>
<feature type="domain" description="Helicase C-terminal" evidence="7">
    <location>
        <begin position="507"/>
        <end position="695"/>
    </location>
</feature>
<dbReference type="SMART" id="SM00487">
    <property type="entry name" value="DEXDc"/>
    <property type="match status" value="1"/>
</dbReference>
<dbReference type="InterPro" id="IPR001650">
    <property type="entry name" value="Helicase_C-like"/>
</dbReference>
<organism evidence="8 9">
    <name type="scientific">Acaryochloris thomasi RCC1774</name>
    <dbReference type="NCBI Taxonomy" id="1764569"/>
    <lineage>
        <taxon>Bacteria</taxon>
        <taxon>Bacillati</taxon>
        <taxon>Cyanobacteriota</taxon>
        <taxon>Cyanophyceae</taxon>
        <taxon>Acaryochloridales</taxon>
        <taxon>Acaryochloridaceae</taxon>
        <taxon>Acaryochloris</taxon>
        <taxon>Acaryochloris thomasi</taxon>
    </lineage>
</organism>
<dbReference type="PANTHER" id="PTHR45766">
    <property type="entry name" value="DNA ANNEALING HELICASE AND ENDONUCLEASE ZRANB3 FAMILY MEMBER"/>
    <property type="match status" value="1"/>
</dbReference>
<keyword evidence="2 8" id="KW-0378">Hydrolase</keyword>
<dbReference type="PANTHER" id="PTHR45766:SF6">
    <property type="entry name" value="SWI_SNF-RELATED MATRIX-ASSOCIATED ACTIN-DEPENDENT REGULATOR OF CHROMATIN SUBFAMILY A-LIKE PROTEIN 1"/>
    <property type="match status" value="1"/>
</dbReference>
<reference evidence="8 9" key="1">
    <citation type="journal article" date="2018" name="Sci. Rep.">
        <title>A novel species of the marine cyanobacterium Acaryochloris with a unique pigment content and lifestyle.</title>
        <authorList>
            <person name="Partensky F."/>
            <person name="Six C."/>
            <person name="Ratin M."/>
            <person name="Garczarek L."/>
            <person name="Vaulot D."/>
            <person name="Probert I."/>
            <person name="Calteau A."/>
            <person name="Gourvil P."/>
            <person name="Marie D."/>
            <person name="Grebert T."/>
            <person name="Bouchier C."/>
            <person name="Le Panse S."/>
            <person name="Gachenot M."/>
            <person name="Rodriguez F."/>
            <person name="Garrido J.L."/>
        </authorList>
    </citation>
    <scope>NUCLEOTIDE SEQUENCE [LARGE SCALE GENOMIC DNA]</scope>
    <source>
        <strain evidence="8 9">RCC1774</strain>
    </source>
</reference>
<dbReference type="Pfam" id="PF00271">
    <property type="entry name" value="Helicase_C"/>
    <property type="match status" value="1"/>
</dbReference>
<dbReference type="AlphaFoldDB" id="A0A2W1JX39"/>
<dbReference type="InterPro" id="IPR027417">
    <property type="entry name" value="P-loop_NTPase"/>
</dbReference>
<dbReference type="GO" id="GO:0004386">
    <property type="term" value="F:helicase activity"/>
    <property type="evidence" value="ECO:0007669"/>
    <property type="project" value="UniProtKB-KW"/>
</dbReference>
<dbReference type="Proteomes" id="UP000248857">
    <property type="component" value="Unassembled WGS sequence"/>
</dbReference>
<evidence type="ECO:0000256" key="4">
    <source>
        <dbReference type="ARBA" id="ARBA00022840"/>
    </source>
</evidence>
<dbReference type="CDD" id="cd18011">
    <property type="entry name" value="DEXDc_RapA"/>
    <property type="match status" value="1"/>
</dbReference>
<evidence type="ECO:0000256" key="3">
    <source>
        <dbReference type="ARBA" id="ARBA00022806"/>
    </source>
</evidence>
<dbReference type="GO" id="GO:0005524">
    <property type="term" value="F:ATP binding"/>
    <property type="evidence" value="ECO:0007669"/>
    <property type="project" value="UniProtKB-KW"/>
</dbReference>
<dbReference type="PROSITE" id="PS51192">
    <property type="entry name" value="HELICASE_ATP_BIND_1"/>
    <property type="match status" value="1"/>
</dbReference>
<dbReference type="InterPro" id="IPR057342">
    <property type="entry name" value="DEXDc_RapA"/>
</dbReference>
<comment type="caution">
    <text evidence="8">The sequence shown here is derived from an EMBL/GenBank/DDBJ whole genome shotgun (WGS) entry which is preliminary data.</text>
</comment>
<evidence type="ECO:0000259" key="6">
    <source>
        <dbReference type="PROSITE" id="PS51192"/>
    </source>
</evidence>
<dbReference type="NCBIfam" id="NF038317">
    <property type="entry name" value="DISARM_DrmD"/>
    <property type="match status" value="1"/>
</dbReference>
<evidence type="ECO:0000313" key="9">
    <source>
        <dbReference type="Proteomes" id="UP000248857"/>
    </source>
</evidence>
<name>A0A2W1JX39_9CYAN</name>
<evidence type="ECO:0000256" key="1">
    <source>
        <dbReference type="ARBA" id="ARBA00022741"/>
    </source>
</evidence>
<feature type="domain" description="Helicase ATP-binding" evidence="6">
    <location>
        <begin position="130"/>
        <end position="317"/>
    </location>
</feature>
<keyword evidence="3" id="KW-0347">Helicase</keyword>
<evidence type="ECO:0000259" key="7">
    <source>
        <dbReference type="PROSITE" id="PS51194"/>
    </source>
</evidence>
<evidence type="ECO:0000256" key="5">
    <source>
        <dbReference type="SAM" id="Coils"/>
    </source>
</evidence>
<evidence type="ECO:0000256" key="2">
    <source>
        <dbReference type="ARBA" id="ARBA00022801"/>
    </source>
</evidence>
<dbReference type="EMBL" id="PQWO01000007">
    <property type="protein sequence ID" value="PZD72917.1"/>
    <property type="molecule type" value="Genomic_DNA"/>
</dbReference>
<dbReference type="InterPro" id="IPR000330">
    <property type="entry name" value="SNF2_N"/>
</dbReference>
<proteinExistence type="predicted"/>
<dbReference type="OrthoDB" id="9814088at2"/>
<dbReference type="RefSeq" id="WP_110986448.1">
    <property type="nucleotide sequence ID" value="NZ_CAWNWM010000007.1"/>
</dbReference>
<keyword evidence="1" id="KW-0547">Nucleotide-binding</keyword>
<dbReference type="InterPro" id="IPR049730">
    <property type="entry name" value="SNF2/RAD54-like_C"/>
</dbReference>
<gene>
    <name evidence="8" type="primary">rapA_1</name>
    <name evidence="8" type="ORF">C1752_02744</name>
</gene>
<keyword evidence="5" id="KW-0175">Coiled coil</keyword>
<dbReference type="SMART" id="SM00490">
    <property type="entry name" value="HELICc"/>
    <property type="match status" value="1"/>
</dbReference>
<dbReference type="SUPFAM" id="SSF52540">
    <property type="entry name" value="P-loop containing nucleoside triphosphate hydrolases"/>
    <property type="match status" value="1"/>
</dbReference>
<dbReference type="Gene3D" id="3.40.50.10810">
    <property type="entry name" value="Tandem AAA-ATPase domain"/>
    <property type="match status" value="1"/>
</dbReference>
<keyword evidence="9" id="KW-1185">Reference proteome</keyword>
<dbReference type="Pfam" id="PF00176">
    <property type="entry name" value="SNF2-rel_dom"/>
    <property type="match status" value="1"/>
</dbReference>
<dbReference type="EC" id="3.6.4.-" evidence="8"/>
<feature type="coiled-coil region" evidence="5">
    <location>
        <begin position="961"/>
        <end position="1022"/>
    </location>
</feature>
<dbReference type="InterPro" id="IPR014001">
    <property type="entry name" value="Helicase_ATP-bd"/>
</dbReference>
<dbReference type="Gene3D" id="3.40.50.300">
    <property type="entry name" value="P-loop containing nucleotide triphosphate hydrolases"/>
    <property type="match status" value="1"/>
</dbReference>